<dbReference type="RefSeq" id="WP_076732190.1">
    <property type="nucleotide sequence ID" value="NZ_CP019352.1"/>
</dbReference>
<organism evidence="2 3">
    <name type="scientific">Lacinutrix venerupis</name>
    <dbReference type="NCBI Taxonomy" id="1486034"/>
    <lineage>
        <taxon>Bacteria</taxon>
        <taxon>Pseudomonadati</taxon>
        <taxon>Bacteroidota</taxon>
        <taxon>Flavobacteriia</taxon>
        <taxon>Flavobacteriales</taxon>
        <taxon>Flavobacteriaceae</taxon>
        <taxon>Lacinutrix</taxon>
    </lineage>
</organism>
<dbReference type="InterPro" id="IPR036709">
    <property type="entry name" value="Autotransporte_beta_dom_sf"/>
</dbReference>
<protein>
    <recommendedName>
        <fullName evidence="1">Autotransporter domain-containing protein</fullName>
    </recommendedName>
</protein>
<dbReference type="InterPro" id="IPR005546">
    <property type="entry name" value="Autotransporte_beta"/>
</dbReference>
<dbReference type="Gene3D" id="2.40.128.130">
    <property type="entry name" value="Autotransporter beta-domain"/>
    <property type="match status" value="1"/>
</dbReference>
<sequence length="206" mass="22097">MNIQTTYNNSTLKLIITTTLFFIILISTAQESFTAKTQGNFFANGTIGVISTNEKSKIGGTTNDVGSTFQVTGTPRLGYFITDKITAGLELEVRTSTSKIEGFDGETTSNVLSAGPFARYYFDIGVFAEVTAAIGTSKTTSAFGDMQSSIFALRGTAGYSFFIGDHVAIEPAINYTSQSQKPKGSSGDNKIILNTIYFSVGFTAYF</sequence>
<dbReference type="SUPFAM" id="SSF103515">
    <property type="entry name" value="Autotransporter"/>
    <property type="match status" value="1"/>
</dbReference>
<evidence type="ECO:0000259" key="1">
    <source>
        <dbReference type="Pfam" id="PF03797"/>
    </source>
</evidence>
<keyword evidence="3" id="KW-1185">Reference proteome</keyword>
<dbReference type="Proteomes" id="UP000187506">
    <property type="component" value="Chromosome"/>
</dbReference>
<reference evidence="2 3" key="1">
    <citation type="submission" date="2017-01" db="EMBL/GenBank/DDBJ databases">
        <title>Complete genome of Lacinutrix venerupis DOK2-8 isolated from seawater in Dokdo.</title>
        <authorList>
            <person name="Chi W.-J."/>
            <person name="Kim J.H."/>
        </authorList>
    </citation>
    <scope>NUCLEOTIDE SEQUENCE [LARGE SCALE GENOMIC DNA]</scope>
    <source>
        <strain evidence="2 3">DOK2-8</strain>
    </source>
</reference>
<evidence type="ECO:0000313" key="2">
    <source>
        <dbReference type="EMBL" id="APX99561.1"/>
    </source>
</evidence>
<dbReference type="Pfam" id="PF03797">
    <property type="entry name" value="Autotransporter"/>
    <property type="match status" value="1"/>
</dbReference>
<dbReference type="EMBL" id="CP019352">
    <property type="protein sequence ID" value="APX99561.1"/>
    <property type="molecule type" value="Genomic_DNA"/>
</dbReference>
<gene>
    <name evidence="2" type="ORF">BWR22_04260</name>
</gene>
<dbReference type="KEGG" id="lvn:BWR22_04260"/>
<proteinExistence type="predicted"/>
<dbReference type="AlphaFoldDB" id="A0AAC9LLL0"/>
<accession>A0AAC9LLL0</accession>
<name>A0AAC9LLL0_9FLAO</name>
<feature type="domain" description="Autotransporter" evidence="1">
    <location>
        <begin position="76"/>
        <end position="181"/>
    </location>
</feature>
<evidence type="ECO:0000313" key="3">
    <source>
        <dbReference type="Proteomes" id="UP000187506"/>
    </source>
</evidence>